<dbReference type="Pfam" id="PF01551">
    <property type="entry name" value="Peptidase_M23"/>
    <property type="match status" value="1"/>
</dbReference>
<dbReference type="InterPro" id="IPR016047">
    <property type="entry name" value="M23ase_b-sheet_dom"/>
</dbReference>
<dbReference type="Proteomes" id="UP000199626">
    <property type="component" value="Unassembled WGS sequence"/>
</dbReference>
<feature type="compositionally biased region" description="Polar residues" evidence="2">
    <location>
        <begin position="121"/>
        <end position="130"/>
    </location>
</feature>
<evidence type="ECO:0000313" key="5">
    <source>
        <dbReference type="Proteomes" id="UP000199626"/>
    </source>
</evidence>
<dbReference type="InterPro" id="IPR036779">
    <property type="entry name" value="LysM_dom_sf"/>
</dbReference>
<dbReference type="Pfam" id="PF01476">
    <property type="entry name" value="LysM"/>
    <property type="match status" value="1"/>
</dbReference>
<reference evidence="5" key="1">
    <citation type="submission" date="2016-10" db="EMBL/GenBank/DDBJ databases">
        <authorList>
            <person name="Varghese N."/>
            <person name="Submissions S."/>
        </authorList>
    </citation>
    <scope>NUCLEOTIDE SEQUENCE [LARGE SCALE GENOMIC DNA]</scope>
    <source>
        <strain evidence="5">CGMCC 1.10824</strain>
    </source>
</reference>
<dbReference type="RefSeq" id="WP_233340070.1">
    <property type="nucleotide sequence ID" value="NZ_FMXN01000001.1"/>
</dbReference>
<dbReference type="AlphaFoldDB" id="A0A1G6ACF8"/>
<proteinExistence type="inferred from homology"/>
<dbReference type="Gene3D" id="2.70.70.10">
    <property type="entry name" value="Glucose Permease (Domain IIA)"/>
    <property type="match status" value="1"/>
</dbReference>
<dbReference type="InterPro" id="IPR018392">
    <property type="entry name" value="LysM"/>
</dbReference>
<keyword evidence="5" id="KW-1185">Reference proteome</keyword>
<dbReference type="PANTHER" id="PTHR21666">
    <property type="entry name" value="PEPTIDASE-RELATED"/>
    <property type="match status" value="1"/>
</dbReference>
<accession>A0A1G6ACF8</accession>
<dbReference type="InterPro" id="IPR050570">
    <property type="entry name" value="Cell_wall_metabolism_enzyme"/>
</dbReference>
<feature type="compositionally biased region" description="Low complexity" evidence="2">
    <location>
        <begin position="93"/>
        <end position="120"/>
    </location>
</feature>
<dbReference type="PANTHER" id="PTHR21666:SF263">
    <property type="entry name" value="MUREIN HYDROLASE ACTIVATOR NLPD"/>
    <property type="match status" value="1"/>
</dbReference>
<gene>
    <name evidence="4" type="ORF">SAMN02927930_00256</name>
</gene>
<dbReference type="CDD" id="cd12797">
    <property type="entry name" value="M23_peptidase"/>
    <property type="match status" value="1"/>
</dbReference>
<dbReference type="PROSITE" id="PS51782">
    <property type="entry name" value="LYSM"/>
    <property type="match status" value="1"/>
</dbReference>
<dbReference type="GO" id="GO:0009279">
    <property type="term" value="C:cell outer membrane"/>
    <property type="evidence" value="ECO:0007669"/>
    <property type="project" value="TreeGrafter"/>
</dbReference>
<dbReference type="SMART" id="SM00257">
    <property type="entry name" value="LysM"/>
    <property type="match status" value="1"/>
</dbReference>
<protein>
    <submittedName>
        <fullName evidence="4">Lipoprotein NlpD</fullName>
    </submittedName>
</protein>
<evidence type="ECO:0000259" key="3">
    <source>
        <dbReference type="PROSITE" id="PS51782"/>
    </source>
</evidence>
<feature type="compositionally biased region" description="Polar residues" evidence="2">
    <location>
        <begin position="150"/>
        <end position="159"/>
    </location>
</feature>
<feature type="compositionally biased region" description="Basic and acidic residues" evidence="2">
    <location>
        <begin position="134"/>
        <end position="143"/>
    </location>
</feature>
<evidence type="ECO:0000313" key="4">
    <source>
        <dbReference type="EMBL" id="SDB05733.1"/>
    </source>
</evidence>
<feature type="domain" description="LysM" evidence="3">
    <location>
        <begin position="42"/>
        <end position="86"/>
    </location>
</feature>
<dbReference type="EMBL" id="FMXN01000001">
    <property type="protein sequence ID" value="SDB05733.1"/>
    <property type="molecule type" value="Genomic_DNA"/>
</dbReference>
<name>A0A1G6ACF8_9GAMM</name>
<sequence length="296" mass="32074">MTLLASMVVLTGCAQRTEPAPVTRLYQGKTIHDFEPASLTGDSYVVEAGDTLYSIAFRANEDVRTLAQWNRLNAPYTIQPGQKLRISAPPVTPVSTPTSTSRSTQTRSTTVVKKSTPTPSASQNVASTSGKGYGEQKVKENKKQPARVQAPSSSGQISPPTRAEPPLPASKDIVWQWPATGKVLREFSSAETGSKGLDIAGTRGAPIYAAAAGKVVYAGNALKGYGQLIILKHNDDYITAYAHNQQLLVKEQQWVNKGEQIAAMGDTDAERVKLHFQVRFRGKSVNPRHYLPRGTQ</sequence>
<dbReference type="GO" id="GO:0032153">
    <property type="term" value="C:cell division site"/>
    <property type="evidence" value="ECO:0007669"/>
    <property type="project" value="TreeGrafter"/>
</dbReference>
<keyword evidence="4" id="KW-0449">Lipoprotein</keyword>
<dbReference type="InterPro" id="IPR011055">
    <property type="entry name" value="Dup_hybrid_motif"/>
</dbReference>
<evidence type="ECO:0000256" key="1">
    <source>
        <dbReference type="ARBA" id="ARBA00038420"/>
    </source>
</evidence>
<organism evidence="4 5">
    <name type="scientific">Pseudidiomarina indica</name>
    <dbReference type="NCBI Taxonomy" id="1159017"/>
    <lineage>
        <taxon>Bacteria</taxon>
        <taxon>Pseudomonadati</taxon>
        <taxon>Pseudomonadota</taxon>
        <taxon>Gammaproteobacteria</taxon>
        <taxon>Alteromonadales</taxon>
        <taxon>Idiomarinaceae</taxon>
        <taxon>Pseudidiomarina</taxon>
    </lineage>
</organism>
<dbReference type="GO" id="GO:0004222">
    <property type="term" value="F:metalloendopeptidase activity"/>
    <property type="evidence" value="ECO:0007669"/>
    <property type="project" value="TreeGrafter"/>
</dbReference>
<dbReference type="CDD" id="cd00118">
    <property type="entry name" value="LysM"/>
    <property type="match status" value="1"/>
</dbReference>
<feature type="region of interest" description="Disordered" evidence="2">
    <location>
        <begin position="81"/>
        <end position="169"/>
    </location>
</feature>
<evidence type="ECO:0000256" key="2">
    <source>
        <dbReference type="SAM" id="MobiDB-lite"/>
    </source>
</evidence>
<dbReference type="STRING" id="1159017.SAMN02927930_00256"/>
<comment type="similarity">
    <text evidence="1">Belongs to the E.coli NlpD/Haemophilus LppB family.</text>
</comment>
<dbReference type="Gene3D" id="3.10.350.10">
    <property type="entry name" value="LysM domain"/>
    <property type="match status" value="1"/>
</dbReference>
<dbReference type="SUPFAM" id="SSF51261">
    <property type="entry name" value="Duplicated hybrid motif"/>
    <property type="match status" value="1"/>
</dbReference>